<sequence>MITYITDQQNGEPDILTPHQYETLIISSLAGKELLKVAAPETGWTHEALCAIQPAESEEAADAYLGAQWVGSTEV</sequence>
<comment type="caution">
    <text evidence="1">The sequence shown here is derived from an EMBL/GenBank/DDBJ whole genome shotgun (WGS) entry which is preliminary data.</text>
</comment>
<reference evidence="1 2" key="1">
    <citation type="submission" date="2015-06" db="EMBL/GenBank/DDBJ databases">
        <title>Genome sequencing of Cronobacter sp. strain DJ34 isolated from petroleum contaminated sludge of Duliajan Oil Fields, Assam, India.</title>
        <authorList>
            <person name="Pal S."/>
            <person name="Banerjee T.D."/>
            <person name="Roy A."/>
            <person name="Sar P."/>
            <person name="Kazy S.K."/>
        </authorList>
    </citation>
    <scope>NUCLEOTIDE SEQUENCE [LARGE SCALE GENOMIC DNA]</scope>
    <source>
        <strain evidence="1 2">DJ34</strain>
    </source>
</reference>
<evidence type="ECO:0000313" key="2">
    <source>
        <dbReference type="Proteomes" id="UP000037315"/>
    </source>
</evidence>
<keyword evidence="2" id="KW-1185">Reference proteome</keyword>
<evidence type="ECO:0000313" key="1">
    <source>
        <dbReference type="EMBL" id="KMV33665.1"/>
    </source>
</evidence>
<dbReference type="AlphaFoldDB" id="A0A0J8VMC6"/>
<proteinExistence type="predicted"/>
<name>A0A0J8VMC6_9ENTR</name>
<dbReference type="OrthoDB" id="9153664at2"/>
<accession>A0A0J8VMC6</accession>
<dbReference type="Proteomes" id="UP000037315">
    <property type="component" value="Unassembled WGS sequence"/>
</dbReference>
<protein>
    <submittedName>
        <fullName evidence="1">Uncharacterized protein</fullName>
    </submittedName>
</protein>
<gene>
    <name evidence="1" type="ORF">ACH50_15785</name>
</gene>
<dbReference type="EMBL" id="LFEJ01000021">
    <property type="protein sequence ID" value="KMV33665.1"/>
    <property type="molecule type" value="Genomic_DNA"/>
</dbReference>
<dbReference type="PATRIC" id="fig|1656095.3.peg.3400"/>
<dbReference type="RefSeq" id="WP_029591483.1">
    <property type="nucleotide sequence ID" value="NZ_LFEJ01000021.1"/>
</dbReference>
<organism evidence="1 2">
    <name type="scientific">Franconibacter pulveris</name>
    <dbReference type="NCBI Taxonomy" id="435910"/>
    <lineage>
        <taxon>Bacteria</taxon>
        <taxon>Pseudomonadati</taxon>
        <taxon>Pseudomonadota</taxon>
        <taxon>Gammaproteobacteria</taxon>
        <taxon>Enterobacterales</taxon>
        <taxon>Enterobacteriaceae</taxon>
        <taxon>Franconibacter</taxon>
    </lineage>
</organism>